<evidence type="ECO:0000313" key="2">
    <source>
        <dbReference type="Proteomes" id="UP000070319"/>
    </source>
</evidence>
<proteinExistence type="predicted"/>
<dbReference type="PATRIC" id="fig|329854.7.peg.3041"/>
<reference evidence="1 2" key="1">
    <citation type="submission" date="2016-02" db="EMBL/GenBank/DDBJ databases">
        <authorList>
            <person name="Wen L."/>
            <person name="He K."/>
            <person name="Yang H."/>
        </authorList>
    </citation>
    <scope>NUCLEOTIDE SEQUENCE [LARGE SCALE GENOMIC DNA]</scope>
    <source>
        <strain evidence="1 2">KLE1704</strain>
    </source>
</reference>
<evidence type="ECO:0000313" key="1">
    <source>
        <dbReference type="EMBL" id="KXT48077.1"/>
    </source>
</evidence>
<sequence>MENIEPATVGRSFATGKRTKTIKQSVVFVPPSSYPSYCS</sequence>
<protein>
    <submittedName>
        <fullName evidence="1">Uncharacterized protein</fullName>
    </submittedName>
</protein>
<dbReference type="Proteomes" id="UP000070319">
    <property type="component" value="Unassembled WGS sequence"/>
</dbReference>
<dbReference type="AlphaFoldDB" id="A0A139L9F4"/>
<gene>
    <name evidence="1" type="ORF">HMPREF2531_02984</name>
</gene>
<accession>A0A139L9F4</accession>
<dbReference type="EMBL" id="LTDF01000104">
    <property type="protein sequence ID" value="KXT48077.1"/>
    <property type="molecule type" value="Genomic_DNA"/>
</dbReference>
<organism evidence="1">
    <name type="scientific">Bacteroides intestinalis</name>
    <dbReference type="NCBI Taxonomy" id="329854"/>
    <lineage>
        <taxon>Bacteria</taxon>
        <taxon>Pseudomonadati</taxon>
        <taxon>Bacteroidota</taxon>
        <taxon>Bacteroidia</taxon>
        <taxon>Bacteroidales</taxon>
        <taxon>Bacteroidaceae</taxon>
        <taxon>Bacteroides</taxon>
    </lineage>
</organism>
<name>A0A139L9F4_9BACE</name>
<comment type="caution">
    <text evidence="1">The sequence shown here is derived from an EMBL/GenBank/DDBJ whole genome shotgun (WGS) entry which is preliminary data.</text>
</comment>